<name>A0A317CCW1_9GAMM</name>
<dbReference type="EMBL" id="QGKL01000042">
    <property type="protein sequence ID" value="PWQ93932.1"/>
    <property type="molecule type" value="Genomic_DNA"/>
</dbReference>
<proteinExistence type="predicted"/>
<evidence type="ECO:0000313" key="3">
    <source>
        <dbReference type="EMBL" id="PWQ93932.1"/>
    </source>
</evidence>
<feature type="chain" id="PRO_5016321890" description="DUF4124 domain-containing protein" evidence="1">
    <location>
        <begin position="21"/>
        <end position="208"/>
    </location>
</feature>
<evidence type="ECO:0000313" key="4">
    <source>
        <dbReference type="Proteomes" id="UP000245506"/>
    </source>
</evidence>
<feature type="signal peptide" evidence="1">
    <location>
        <begin position="1"/>
        <end position="20"/>
    </location>
</feature>
<gene>
    <name evidence="3" type="ORF">DKT75_20250</name>
</gene>
<reference evidence="3 4" key="1">
    <citation type="submission" date="2018-05" db="EMBL/GenBank/DDBJ databases">
        <title>Leucothrix arctica sp. nov., isolated from Arctic seawater.</title>
        <authorList>
            <person name="Choi A."/>
            <person name="Baek K."/>
        </authorList>
    </citation>
    <scope>NUCLEOTIDE SEQUENCE [LARGE SCALE GENOMIC DNA]</scope>
    <source>
        <strain evidence="3 4">IMCC9719</strain>
    </source>
</reference>
<dbReference type="Pfam" id="PF13511">
    <property type="entry name" value="DUF4124"/>
    <property type="match status" value="1"/>
</dbReference>
<dbReference type="RefSeq" id="WP_109826407.1">
    <property type="nucleotide sequence ID" value="NZ_QGKL01000042.1"/>
</dbReference>
<organism evidence="3 4">
    <name type="scientific">Leucothrix arctica</name>
    <dbReference type="NCBI Taxonomy" id="1481894"/>
    <lineage>
        <taxon>Bacteria</taxon>
        <taxon>Pseudomonadati</taxon>
        <taxon>Pseudomonadota</taxon>
        <taxon>Gammaproteobacteria</taxon>
        <taxon>Thiotrichales</taxon>
        <taxon>Thiotrichaceae</taxon>
        <taxon>Leucothrix</taxon>
    </lineage>
</organism>
<keyword evidence="1" id="KW-0732">Signal</keyword>
<dbReference type="Proteomes" id="UP000245506">
    <property type="component" value="Unassembled WGS sequence"/>
</dbReference>
<comment type="caution">
    <text evidence="3">The sequence shown here is derived from an EMBL/GenBank/DDBJ whole genome shotgun (WGS) entry which is preliminary data.</text>
</comment>
<evidence type="ECO:0000259" key="2">
    <source>
        <dbReference type="Pfam" id="PF13511"/>
    </source>
</evidence>
<dbReference type="InterPro" id="IPR025392">
    <property type="entry name" value="DUF4124"/>
</dbReference>
<keyword evidence="4" id="KW-1185">Reference proteome</keyword>
<accession>A0A317CCW1</accession>
<feature type="domain" description="DUF4124" evidence="2">
    <location>
        <begin position="10"/>
        <end position="46"/>
    </location>
</feature>
<dbReference type="OrthoDB" id="7064973at2"/>
<sequence length="208" mass="24125">MKILYLTTALIMLASLPVHSGLYRWVDADGKVYYSDVVPPDVAQSGHTKLRQNGMVAETIESAEARKRKIKLDQIKLARDAVEKEEQRRKDLQEMRDTQLLAMFASTEELIKIYESKLEMTDGSVAILKTRHKKLSEKLSDIEARYERMVNPNTKNMLGIKIDTILDDLHVYQQAITENLIEKTKIKKRYRSDLERFEQLSAKKKKVK</sequence>
<evidence type="ECO:0000256" key="1">
    <source>
        <dbReference type="SAM" id="SignalP"/>
    </source>
</evidence>
<protein>
    <recommendedName>
        <fullName evidence="2">DUF4124 domain-containing protein</fullName>
    </recommendedName>
</protein>
<dbReference type="AlphaFoldDB" id="A0A317CCW1"/>